<organism evidence="1">
    <name type="scientific">Cyprideis torosa</name>
    <dbReference type="NCBI Taxonomy" id="163714"/>
    <lineage>
        <taxon>Eukaryota</taxon>
        <taxon>Metazoa</taxon>
        <taxon>Ecdysozoa</taxon>
        <taxon>Arthropoda</taxon>
        <taxon>Crustacea</taxon>
        <taxon>Oligostraca</taxon>
        <taxon>Ostracoda</taxon>
        <taxon>Podocopa</taxon>
        <taxon>Podocopida</taxon>
        <taxon>Cytherocopina</taxon>
        <taxon>Cytheroidea</taxon>
        <taxon>Cytherideidae</taxon>
        <taxon>Cyprideis</taxon>
    </lineage>
</organism>
<reference evidence="1" key="1">
    <citation type="submission" date="2020-11" db="EMBL/GenBank/DDBJ databases">
        <authorList>
            <person name="Tran Van P."/>
        </authorList>
    </citation>
    <scope>NUCLEOTIDE SEQUENCE</scope>
</reference>
<name>A0A7R8ZRT1_9CRUS</name>
<dbReference type="EMBL" id="OB669203">
    <property type="protein sequence ID" value="CAD7234604.1"/>
    <property type="molecule type" value="Genomic_DNA"/>
</dbReference>
<evidence type="ECO:0000313" key="1">
    <source>
        <dbReference type="EMBL" id="CAD7234604.1"/>
    </source>
</evidence>
<accession>A0A7R8ZRT1</accession>
<sequence length="68" mass="7771">MLIVNASNYQGFLRDSVQKKGEYFGPALNKTFMKKVLQLQNHIVDKLEGTMEDGTKVKSKLTEPVEQR</sequence>
<dbReference type="AlphaFoldDB" id="A0A7R8ZRT1"/>
<protein>
    <submittedName>
        <fullName evidence="1">Uncharacterized protein</fullName>
    </submittedName>
</protein>
<proteinExistence type="predicted"/>
<gene>
    <name evidence="1" type="ORF">CTOB1V02_LOCUS12420</name>
</gene>